<sequence length="220" mass="23972">MEPIRIVVVDDQALFVSGIKMVIESAADLEFVGSARNGRAAVDVVEDHRPDIVLMDVRMPVMDGIEATREIVKRSDPDRVPRVIVLTTFHRDEAVLRAIRAGASGFITKDATPEFMIEAIRLVHAGQSVLAPQATVDLLTRFAPGSRSTDTDDRVIAMLSPREREIFLLAARGLSNAEIAAAAFVSETTVKTHVSNILAKLGLQSRVQIVVFAYENALLA</sequence>
<keyword evidence="3" id="KW-0238">DNA-binding</keyword>
<evidence type="ECO:0000256" key="5">
    <source>
        <dbReference type="PROSITE-ProRule" id="PRU00169"/>
    </source>
</evidence>
<protein>
    <submittedName>
        <fullName evidence="8">LuxR family two component transcriptional regulator</fullName>
    </submittedName>
</protein>
<dbReference type="InterPro" id="IPR058245">
    <property type="entry name" value="NreC/VraR/RcsB-like_REC"/>
</dbReference>
<dbReference type="CDD" id="cd06170">
    <property type="entry name" value="LuxR_C_like"/>
    <property type="match status" value="1"/>
</dbReference>
<name>A0A2T0VDQ1_9MICO</name>
<organism evidence="8 9">
    <name type="scientific">Glaciihabitans tibetensis</name>
    <dbReference type="NCBI Taxonomy" id="1266600"/>
    <lineage>
        <taxon>Bacteria</taxon>
        <taxon>Bacillati</taxon>
        <taxon>Actinomycetota</taxon>
        <taxon>Actinomycetes</taxon>
        <taxon>Micrococcales</taxon>
        <taxon>Microbacteriaceae</taxon>
        <taxon>Glaciihabitans</taxon>
    </lineage>
</organism>
<dbReference type="InterPro" id="IPR039420">
    <property type="entry name" value="WalR-like"/>
</dbReference>
<evidence type="ECO:0000259" key="6">
    <source>
        <dbReference type="PROSITE" id="PS50043"/>
    </source>
</evidence>
<dbReference type="Proteomes" id="UP000237983">
    <property type="component" value="Unassembled WGS sequence"/>
</dbReference>
<keyword evidence="2" id="KW-0805">Transcription regulation</keyword>
<keyword evidence="9" id="KW-1185">Reference proteome</keyword>
<dbReference type="PANTHER" id="PTHR43214">
    <property type="entry name" value="TWO-COMPONENT RESPONSE REGULATOR"/>
    <property type="match status" value="1"/>
</dbReference>
<dbReference type="CDD" id="cd17535">
    <property type="entry name" value="REC_NarL-like"/>
    <property type="match status" value="1"/>
</dbReference>
<dbReference type="SMART" id="SM00448">
    <property type="entry name" value="REC"/>
    <property type="match status" value="1"/>
</dbReference>
<feature type="domain" description="HTH luxR-type" evidence="6">
    <location>
        <begin position="152"/>
        <end position="217"/>
    </location>
</feature>
<dbReference type="SUPFAM" id="SSF52172">
    <property type="entry name" value="CheY-like"/>
    <property type="match status" value="1"/>
</dbReference>
<dbReference type="PROSITE" id="PS50110">
    <property type="entry name" value="RESPONSE_REGULATORY"/>
    <property type="match status" value="1"/>
</dbReference>
<dbReference type="GO" id="GO:0006355">
    <property type="term" value="P:regulation of DNA-templated transcription"/>
    <property type="evidence" value="ECO:0007669"/>
    <property type="project" value="InterPro"/>
</dbReference>
<dbReference type="Pfam" id="PF00196">
    <property type="entry name" value="GerE"/>
    <property type="match status" value="1"/>
</dbReference>
<keyword evidence="1 5" id="KW-0597">Phosphoprotein</keyword>
<gene>
    <name evidence="8" type="ORF">B0I08_1042</name>
</gene>
<dbReference type="InterPro" id="IPR000792">
    <property type="entry name" value="Tscrpt_reg_LuxR_C"/>
</dbReference>
<dbReference type="InterPro" id="IPR001789">
    <property type="entry name" value="Sig_transdc_resp-reg_receiver"/>
</dbReference>
<keyword evidence="4" id="KW-0804">Transcription</keyword>
<evidence type="ECO:0000256" key="2">
    <source>
        <dbReference type="ARBA" id="ARBA00023015"/>
    </source>
</evidence>
<dbReference type="PANTHER" id="PTHR43214:SF24">
    <property type="entry name" value="TRANSCRIPTIONAL REGULATORY PROTEIN NARL-RELATED"/>
    <property type="match status" value="1"/>
</dbReference>
<dbReference type="SMART" id="SM00421">
    <property type="entry name" value="HTH_LUXR"/>
    <property type="match status" value="1"/>
</dbReference>
<evidence type="ECO:0000256" key="3">
    <source>
        <dbReference type="ARBA" id="ARBA00023125"/>
    </source>
</evidence>
<dbReference type="Pfam" id="PF00072">
    <property type="entry name" value="Response_reg"/>
    <property type="match status" value="1"/>
</dbReference>
<comment type="caution">
    <text evidence="8">The sequence shown here is derived from an EMBL/GenBank/DDBJ whole genome shotgun (WGS) entry which is preliminary data.</text>
</comment>
<evidence type="ECO:0000259" key="7">
    <source>
        <dbReference type="PROSITE" id="PS50110"/>
    </source>
</evidence>
<dbReference type="EMBL" id="PVTL01000004">
    <property type="protein sequence ID" value="PRY68300.1"/>
    <property type="molecule type" value="Genomic_DNA"/>
</dbReference>
<dbReference type="RefSeq" id="WP_106212258.1">
    <property type="nucleotide sequence ID" value="NZ_PVTL01000004.1"/>
</dbReference>
<evidence type="ECO:0000256" key="4">
    <source>
        <dbReference type="ARBA" id="ARBA00023163"/>
    </source>
</evidence>
<dbReference type="PRINTS" id="PR00038">
    <property type="entry name" value="HTHLUXR"/>
</dbReference>
<reference evidence="8 9" key="1">
    <citation type="submission" date="2018-03" db="EMBL/GenBank/DDBJ databases">
        <title>Genomic Encyclopedia of Type Strains, Phase III (KMG-III): the genomes of soil and plant-associated and newly described type strains.</title>
        <authorList>
            <person name="Whitman W."/>
        </authorList>
    </citation>
    <scope>NUCLEOTIDE SEQUENCE [LARGE SCALE GENOMIC DNA]</scope>
    <source>
        <strain evidence="8 9">CGMCC 1.12484</strain>
    </source>
</reference>
<dbReference type="OrthoDB" id="9808843at2"/>
<dbReference type="GO" id="GO:0000160">
    <property type="term" value="P:phosphorelay signal transduction system"/>
    <property type="evidence" value="ECO:0007669"/>
    <property type="project" value="InterPro"/>
</dbReference>
<evidence type="ECO:0000256" key="1">
    <source>
        <dbReference type="ARBA" id="ARBA00022553"/>
    </source>
</evidence>
<evidence type="ECO:0000313" key="9">
    <source>
        <dbReference type="Proteomes" id="UP000237983"/>
    </source>
</evidence>
<feature type="domain" description="Response regulatory" evidence="7">
    <location>
        <begin position="5"/>
        <end position="124"/>
    </location>
</feature>
<feature type="modified residue" description="4-aspartylphosphate" evidence="5">
    <location>
        <position position="56"/>
    </location>
</feature>
<proteinExistence type="predicted"/>
<dbReference type="PROSITE" id="PS50043">
    <property type="entry name" value="HTH_LUXR_2"/>
    <property type="match status" value="1"/>
</dbReference>
<dbReference type="Gene3D" id="3.40.50.2300">
    <property type="match status" value="1"/>
</dbReference>
<dbReference type="AlphaFoldDB" id="A0A2T0VDQ1"/>
<dbReference type="GO" id="GO:0003677">
    <property type="term" value="F:DNA binding"/>
    <property type="evidence" value="ECO:0007669"/>
    <property type="project" value="UniProtKB-KW"/>
</dbReference>
<accession>A0A2T0VDQ1</accession>
<evidence type="ECO:0000313" key="8">
    <source>
        <dbReference type="EMBL" id="PRY68300.1"/>
    </source>
</evidence>
<dbReference type="InterPro" id="IPR011006">
    <property type="entry name" value="CheY-like_superfamily"/>
</dbReference>